<feature type="binding site" evidence="3">
    <location>
        <position position="96"/>
    </location>
    <ligand>
        <name>Zn(2+)</name>
        <dbReference type="ChEBI" id="CHEBI:29105"/>
        <label>2</label>
    </ligand>
</feature>
<feature type="binding site" evidence="3">
    <location>
        <position position="131"/>
    </location>
    <ligand>
        <name>Zn(2+)</name>
        <dbReference type="ChEBI" id="CHEBI:29105"/>
        <label>2</label>
    </ligand>
</feature>
<dbReference type="SUPFAM" id="SSF55031">
    <property type="entry name" value="Bacterial exopeptidase dimerisation domain"/>
    <property type="match status" value="1"/>
</dbReference>
<dbReference type="RefSeq" id="WP_064122075.1">
    <property type="nucleotide sequence ID" value="NZ_CP015243.1"/>
</dbReference>
<feature type="binding site" evidence="3">
    <location>
        <position position="396"/>
    </location>
    <ligand>
        <name>Zn(2+)</name>
        <dbReference type="ChEBI" id="CHEBI:29105"/>
        <label>2</label>
    </ligand>
</feature>
<feature type="binding site" evidence="3">
    <location>
        <position position="85"/>
    </location>
    <ligand>
        <name>Zn(2+)</name>
        <dbReference type="ChEBI" id="CHEBI:29105"/>
        <label>1</label>
    </ligand>
</feature>
<evidence type="ECO:0000256" key="2">
    <source>
        <dbReference type="ARBA" id="ARBA00022801"/>
    </source>
</evidence>
<dbReference type="Gene3D" id="3.40.630.10">
    <property type="entry name" value="Zn peptidases"/>
    <property type="match status" value="1"/>
</dbReference>
<keyword evidence="3" id="KW-0862">Zinc</keyword>
<dbReference type="SUPFAM" id="SSF53187">
    <property type="entry name" value="Zn-dependent exopeptidases"/>
    <property type="match status" value="1"/>
</dbReference>
<feature type="binding site" evidence="3">
    <location>
        <position position="198"/>
    </location>
    <ligand>
        <name>Zn(2+)</name>
        <dbReference type="ChEBI" id="CHEBI:29105"/>
        <label>1</label>
    </ligand>
</feature>
<keyword evidence="5" id="KW-1185">Reference proteome</keyword>
<dbReference type="Gene3D" id="3.30.70.360">
    <property type="match status" value="1"/>
</dbReference>
<sequence length="420" mass="44908">MSQASCPPDPRALAERLFGALAEIGCDPPGITRDAYGDGEQRAFETIASTAQSLGGSIERDAAANLYCRFAGASPELPMWVSGSHLDSVPHGGNFDGAAGVIAPLCALAKLAAEGRRPLRDVVVAAFRAEESTWFPLSYPGSRAAFGMLDAEALRLTRADSGRSLADHLRECGGDPERVAAGEAWLEPARLHGFIELHIEQGPLLEHRGAPLGVVSGISGSFRYRRARLLGTHGHSGAVPRELRQDTVFAFAALVGELDALWSDLERRGERATITCGQVHTDPTVDAFSKIPGELGFCLDVRSEREGTLLEIEDALGAMLARIERERGVRAELGERTSSRPARMDPGLRRLLREAAERAGLDPPTLPSGAGHDAATFSHQGVPSAMLFVRNQHGSHNPEEAMALEDFFDASSVLAEVLAQ</sequence>
<comment type="cofactor">
    <cofactor evidence="3">
        <name>Zn(2+)</name>
        <dbReference type="ChEBI" id="CHEBI:29105"/>
    </cofactor>
    <text evidence="3">Binds 2 Zn(2+) ions per subunit.</text>
</comment>
<gene>
    <name evidence="4" type="ORF">A5892_06260</name>
</gene>
<dbReference type="InterPro" id="IPR036264">
    <property type="entry name" value="Bact_exopeptidase_dim_dom"/>
</dbReference>
<keyword evidence="2 4" id="KW-0378">Hydrolase</keyword>
<proteinExistence type="inferred from homology"/>
<dbReference type="NCBIfam" id="TIGR01879">
    <property type="entry name" value="hydantase"/>
    <property type="match status" value="1"/>
</dbReference>
<dbReference type="EMBL" id="CP015243">
    <property type="protein sequence ID" value="ANF57117.1"/>
    <property type="molecule type" value="Genomic_DNA"/>
</dbReference>
<dbReference type="InterPro" id="IPR002933">
    <property type="entry name" value="Peptidase_M20"/>
</dbReference>
<organism evidence="4 5">
    <name type="scientific">Halotalea alkalilenta</name>
    <dbReference type="NCBI Taxonomy" id="376489"/>
    <lineage>
        <taxon>Bacteria</taxon>
        <taxon>Pseudomonadati</taxon>
        <taxon>Pseudomonadota</taxon>
        <taxon>Gammaproteobacteria</taxon>
        <taxon>Oceanospirillales</taxon>
        <taxon>Halomonadaceae</taxon>
        <taxon>Halotalea</taxon>
    </lineage>
</organism>
<dbReference type="Pfam" id="PF01546">
    <property type="entry name" value="Peptidase_M20"/>
    <property type="match status" value="1"/>
</dbReference>
<evidence type="ECO:0000256" key="1">
    <source>
        <dbReference type="ARBA" id="ARBA00006153"/>
    </source>
</evidence>
<dbReference type="PANTHER" id="PTHR32494:SF5">
    <property type="entry name" value="ALLANTOATE AMIDOHYDROLASE"/>
    <property type="match status" value="1"/>
</dbReference>
<evidence type="ECO:0000313" key="5">
    <source>
        <dbReference type="Proteomes" id="UP000077875"/>
    </source>
</evidence>
<keyword evidence="3" id="KW-0479">Metal-binding</keyword>
<name>A0A172YD06_9GAMM</name>
<evidence type="ECO:0000256" key="3">
    <source>
        <dbReference type="PIRSR" id="PIRSR001235-1"/>
    </source>
</evidence>
<dbReference type="PIRSF" id="PIRSF001235">
    <property type="entry name" value="Amidase_carbamoylase"/>
    <property type="match status" value="1"/>
</dbReference>
<accession>A0A172YD06</accession>
<dbReference type="STRING" id="376489.A5892_06260"/>
<dbReference type="Proteomes" id="UP000077875">
    <property type="component" value="Chromosome"/>
</dbReference>
<feature type="binding site" evidence="3">
    <location>
        <position position="96"/>
    </location>
    <ligand>
        <name>Zn(2+)</name>
        <dbReference type="ChEBI" id="CHEBI:29105"/>
        <label>1</label>
    </ligand>
</feature>
<dbReference type="PANTHER" id="PTHR32494">
    <property type="entry name" value="ALLANTOATE DEIMINASE-RELATED"/>
    <property type="match status" value="1"/>
</dbReference>
<reference evidence="4 5" key="1">
    <citation type="submission" date="2016-04" db="EMBL/GenBank/DDBJ databases">
        <title>Complete Genome Sequence of Halotalea alkalilenta IHB B 13600.</title>
        <authorList>
            <person name="Swarnkar M.K."/>
            <person name="Sharma A."/>
            <person name="Kaushal K."/>
            <person name="Soni R."/>
            <person name="Rana S."/>
            <person name="Singh A.K."/>
            <person name="Gulati A."/>
        </authorList>
    </citation>
    <scope>NUCLEOTIDE SEQUENCE [LARGE SCALE GENOMIC DNA]</scope>
    <source>
        <strain evidence="4 5">IHB B 13600</strain>
    </source>
</reference>
<dbReference type="AlphaFoldDB" id="A0A172YD06"/>
<evidence type="ECO:0000313" key="4">
    <source>
        <dbReference type="EMBL" id="ANF57117.1"/>
    </source>
</evidence>
<protein>
    <submittedName>
        <fullName evidence="4">Zn-dependent hydrolase</fullName>
    </submittedName>
</protein>
<dbReference type="NCBIfam" id="NF009527">
    <property type="entry name" value="PRK12891.1"/>
    <property type="match status" value="1"/>
</dbReference>
<comment type="similarity">
    <text evidence="1">Belongs to the peptidase M20 family.</text>
</comment>
<dbReference type="KEGG" id="haa:A5892_06260"/>
<dbReference type="GO" id="GO:0046872">
    <property type="term" value="F:metal ion binding"/>
    <property type="evidence" value="ECO:0007669"/>
    <property type="project" value="UniProtKB-KW"/>
</dbReference>
<dbReference type="InterPro" id="IPR010158">
    <property type="entry name" value="Amidase_Cbmase"/>
</dbReference>
<dbReference type="GO" id="GO:0016813">
    <property type="term" value="F:hydrolase activity, acting on carbon-nitrogen (but not peptide) bonds, in linear amidines"/>
    <property type="evidence" value="ECO:0007669"/>
    <property type="project" value="InterPro"/>
</dbReference>